<dbReference type="PROSITE" id="PS51658">
    <property type="entry name" value="BFN"/>
    <property type="match status" value="1"/>
</dbReference>
<evidence type="ECO:0000313" key="3">
    <source>
        <dbReference type="Proteomes" id="UP000681340"/>
    </source>
</evidence>
<dbReference type="PANTHER" id="PTHR15160">
    <property type="entry name" value="VON HIPPEL-LINDAU PROTEIN"/>
    <property type="match status" value="1"/>
</dbReference>
<dbReference type="Pfam" id="PF02577">
    <property type="entry name" value="BFN_dom"/>
    <property type="match status" value="1"/>
</dbReference>
<comment type="caution">
    <text evidence="2">The sequence shown here is derived from an EMBL/GenBank/DDBJ whole genome shotgun (WGS) entry which is preliminary data.</text>
</comment>
<sequence>MVALPHGATAALRGGYDEATRRRAVRELSVVGVRVELPSNQPIVLLREVDGDRYLPIWIGAVEATAIAYEQQGVKPARPLTHDLLRDILAALEAPLKAVEITELKENVFYADLLIGDDLRVSARPSDSIALALRVGAPIRCADQVLTEAGIVIPDEQEDEVEKFREFLDQVRPEDFAG</sequence>
<accession>A0A919VP38</accession>
<proteinExistence type="predicted"/>
<feature type="domain" description="BFN" evidence="1">
    <location>
        <begin position="25"/>
        <end position="153"/>
    </location>
</feature>
<dbReference type="Gene3D" id="3.10.690.10">
    <property type="entry name" value="Bifunctional nuclease domain"/>
    <property type="match status" value="1"/>
</dbReference>
<dbReference type="EMBL" id="BOQL01000004">
    <property type="protein sequence ID" value="GIM63431.1"/>
    <property type="molecule type" value="Genomic_DNA"/>
</dbReference>
<protein>
    <recommendedName>
        <fullName evidence="1">BFN domain-containing protein</fullName>
    </recommendedName>
</protein>
<reference evidence="2" key="1">
    <citation type="submission" date="2021-03" db="EMBL/GenBank/DDBJ databases">
        <title>Whole genome shotgun sequence of Actinoplanes auranticolor NBRC 12245.</title>
        <authorList>
            <person name="Komaki H."/>
            <person name="Tamura T."/>
        </authorList>
    </citation>
    <scope>NUCLEOTIDE SEQUENCE</scope>
    <source>
        <strain evidence="2">NBRC 12245</strain>
    </source>
</reference>
<gene>
    <name evidence="2" type="ORF">Aau02nite_03980</name>
</gene>
<organism evidence="2 3">
    <name type="scientific">Actinoplanes auranticolor</name>
    <dbReference type="NCBI Taxonomy" id="47988"/>
    <lineage>
        <taxon>Bacteria</taxon>
        <taxon>Bacillati</taxon>
        <taxon>Actinomycetota</taxon>
        <taxon>Actinomycetes</taxon>
        <taxon>Micromonosporales</taxon>
        <taxon>Micromonosporaceae</taxon>
        <taxon>Actinoplanes</taxon>
    </lineage>
</organism>
<evidence type="ECO:0000313" key="2">
    <source>
        <dbReference type="EMBL" id="GIM63431.1"/>
    </source>
</evidence>
<dbReference type="PANTHER" id="PTHR15160:SF1">
    <property type="entry name" value="VON HIPPEL-LINDAU DISEASE TUMOR SUPPRESSOR"/>
    <property type="match status" value="1"/>
</dbReference>
<dbReference type="AlphaFoldDB" id="A0A919VP38"/>
<dbReference type="Proteomes" id="UP000681340">
    <property type="component" value="Unassembled WGS sequence"/>
</dbReference>
<dbReference type="InterPro" id="IPR003729">
    <property type="entry name" value="Bi_nuclease_dom"/>
</dbReference>
<keyword evidence="3" id="KW-1185">Reference proteome</keyword>
<evidence type="ECO:0000259" key="1">
    <source>
        <dbReference type="PROSITE" id="PS51658"/>
    </source>
</evidence>
<dbReference type="SUPFAM" id="SSF103256">
    <property type="entry name" value="Hypothetical protein TM0160"/>
    <property type="match status" value="1"/>
</dbReference>
<dbReference type="InterPro" id="IPR036104">
    <property type="entry name" value="BFN_sf"/>
</dbReference>
<name>A0A919VP38_9ACTN</name>
<dbReference type="GO" id="GO:0004518">
    <property type="term" value="F:nuclease activity"/>
    <property type="evidence" value="ECO:0007669"/>
    <property type="project" value="InterPro"/>
</dbReference>